<dbReference type="GO" id="GO:0000160">
    <property type="term" value="P:phosphorelay signal transduction system"/>
    <property type="evidence" value="ECO:0007669"/>
    <property type="project" value="InterPro"/>
</dbReference>
<dbReference type="InterPro" id="IPR036388">
    <property type="entry name" value="WH-like_DNA-bd_sf"/>
</dbReference>
<keyword evidence="4" id="KW-0812">Transmembrane</keyword>
<evidence type="ECO:0000256" key="3">
    <source>
        <dbReference type="SAM" id="MobiDB-lite"/>
    </source>
</evidence>
<dbReference type="PROSITE" id="PS51755">
    <property type="entry name" value="OMPR_PHOB"/>
    <property type="match status" value="1"/>
</dbReference>
<accession>A0A0T9USJ1</accession>
<gene>
    <name evidence="6" type="ORF">ERS008460_03490</name>
</gene>
<evidence type="ECO:0000256" key="1">
    <source>
        <dbReference type="ARBA" id="ARBA00023125"/>
    </source>
</evidence>
<feature type="DNA-binding region" description="OmpR/PhoB-type" evidence="2">
    <location>
        <begin position="3"/>
        <end position="106"/>
    </location>
</feature>
<dbReference type="Proteomes" id="UP000040088">
    <property type="component" value="Unassembled WGS sequence"/>
</dbReference>
<dbReference type="SUPFAM" id="SSF46894">
    <property type="entry name" value="C-terminal effector domain of the bipartite response regulators"/>
    <property type="match status" value="1"/>
</dbReference>
<keyword evidence="4" id="KW-1133">Transmembrane helix</keyword>
<dbReference type="GO" id="GO:0006355">
    <property type="term" value="P:regulation of DNA-templated transcription"/>
    <property type="evidence" value="ECO:0007669"/>
    <property type="project" value="InterPro"/>
</dbReference>
<feature type="region of interest" description="Disordered" evidence="3">
    <location>
        <begin position="115"/>
        <end position="134"/>
    </location>
</feature>
<dbReference type="InterPro" id="IPR016032">
    <property type="entry name" value="Sig_transdc_resp-reg_C-effctor"/>
</dbReference>
<dbReference type="SMART" id="SM00862">
    <property type="entry name" value="Trans_reg_C"/>
    <property type="match status" value="1"/>
</dbReference>
<dbReference type="GO" id="GO:0003677">
    <property type="term" value="F:DNA binding"/>
    <property type="evidence" value="ECO:0007669"/>
    <property type="project" value="UniProtKB-UniRule"/>
</dbReference>
<keyword evidence="1 2" id="KW-0238">DNA-binding</keyword>
<reference evidence="7" key="1">
    <citation type="submission" date="2015-03" db="EMBL/GenBank/DDBJ databases">
        <authorList>
            <consortium name="Pathogen Informatics"/>
        </authorList>
    </citation>
    <scope>NUCLEOTIDE SEQUENCE [LARGE SCALE GENOMIC DNA]</scope>
    <source>
        <strain evidence="7">IP27925</strain>
    </source>
</reference>
<dbReference type="EMBL" id="CQEM01000018">
    <property type="protein sequence ID" value="CNL67369.1"/>
    <property type="molecule type" value="Genomic_DNA"/>
</dbReference>
<dbReference type="InterPro" id="IPR001867">
    <property type="entry name" value="OmpR/PhoB-type_DNA-bd"/>
</dbReference>
<dbReference type="RefSeq" id="WP_050126602.1">
    <property type="nucleotide sequence ID" value="NZ_CQEM01000018.1"/>
</dbReference>
<evidence type="ECO:0000313" key="6">
    <source>
        <dbReference type="EMBL" id="CNL67369.1"/>
    </source>
</evidence>
<dbReference type="Pfam" id="PF00486">
    <property type="entry name" value="Trans_reg_C"/>
    <property type="match status" value="1"/>
</dbReference>
<name>A0A0T9USJ1_YERAE</name>
<dbReference type="Gene3D" id="1.10.10.10">
    <property type="entry name" value="Winged helix-like DNA-binding domain superfamily/Winged helix DNA-binding domain"/>
    <property type="match status" value="1"/>
</dbReference>
<dbReference type="AlphaFoldDB" id="A0A0T9USJ1"/>
<keyword evidence="4" id="KW-0472">Membrane</keyword>
<sequence>MHTKFIINGKVCFLSDEHRLEPIGEQGSAISLNVPASRCLLLLLQRKGSVISQSDFVYEVWESKGQFANANTYFQNIHLLRKALKNSGIEENIIKTVPKEGIRFTGTVTYLNEDNSGSTAESTEDDTRNISTKASTDTLTPDVIDVEIEPPSMPLFSSQIILYVKIFLILSLLSVFISLLLNFQNDTNQNAEFFSNYQLIGEVNQCKVYASNTSLLWPRNEYLNFIHNKNIHCQPEQVAYITINIFRTRALIHVCDESVSNTTSCLTKLYIIESKNER</sequence>
<evidence type="ECO:0000313" key="7">
    <source>
        <dbReference type="Proteomes" id="UP000040088"/>
    </source>
</evidence>
<evidence type="ECO:0000256" key="2">
    <source>
        <dbReference type="PROSITE-ProRule" id="PRU01091"/>
    </source>
</evidence>
<proteinExistence type="predicted"/>
<feature type="domain" description="OmpR/PhoB-type" evidence="5">
    <location>
        <begin position="3"/>
        <end position="106"/>
    </location>
</feature>
<evidence type="ECO:0000256" key="4">
    <source>
        <dbReference type="SAM" id="Phobius"/>
    </source>
</evidence>
<evidence type="ECO:0000259" key="5">
    <source>
        <dbReference type="PROSITE" id="PS51755"/>
    </source>
</evidence>
<feature type="transmembrane region" description="Helical" evidence="4">
    <location>
        <begin position="160"/>
        <end position="181"/>
    </location>
</feature>
<organism evidence="6 7">
    <name type="scientific">Yersinia aleksiciae</name>
    <dbReference type="NCBI Taxonomy" id="263819"/>
    <lineage>
        <taxon>Bacteria</taxon>
        <taxon>Pseudomonadati</taxon>
        <taxon>Pseudomonadota</taxon>
        <taxon>Gammaproteobacteria</taxon>
        <taxon>Enterobacterales</taxon>
        <taxon>Yersiniaceae</taxon>
        <taxon>Yersinia</taxon>
    </lineage>
</organism>
<protein>
    <submittedName>
        <fullName evidence="6">Membrane protein</fullName>
    </submittedName>
</protein>